<evidence type="ECO:0000256" key="5">
    <source>
        <dbReference type="ARBA" id="ARBA00022989"/>
    </source>
</evidence>
<protein>
    <submittedName>
        <fullName evidence="9">Metal transporter Nramp5</fullName>
    </submittedName>
</protein>
<keyword evidence="7 8" id="KW-0472">Membrane</keyword>
<feature type="transmembrane region" description="Helical" evidence="8">
    <location>
        <begin position="191"/>
        <end position="211"/>
    </location>
</feature>
<evidence type="ECO:0000256" key="7">
    <source>
        <dbReference type="ARBA" id="ARBA00023136"/>
    </source>
</evidence>
<evidence type="ECO:0000256" key="4">
    <source>
        <dbReference type="ARBA" id="ARBA00022692"/>
    </source>
</evidence>
<dbReference type="GO" id="GO:0015086">
    <property type="term" value="F:cadmium ion transmembrane transporter activity"/>
    <property type="evidence" value="ECO:0007669"/>
    <property type="project" value="TreeGrafter"/>
</dbReference>
<evidence type="ECO:0000256" key="6">
    <source>
        <dbReference type="ARBA" id="ARBA00023065"/>
    </source>
</evidence>
<evidence type="ECO:0000256" key="8">
    <source>
        <dbReference type="SAM" id="Phobius"/>
    </source>
</evidence>
<feature type="transmembrane region" description="Helical" evidence="8">
    <location>
        <begin position="149"/>
        <end position="171"/>
    </location>
</feature>
<keyword evidence="3" id="KW-0813">Transport</keyword>
<evidence type="ECO:0000256" key="2">
    <source>
        <dbReference type="ARBA" id="ARBA00009965"/>
    </source>
</evidence>
<evidence type="ECO:0000313" key="9">
    <source>
        <dbReference type="EMBL" id="KAK1274934.1"/>
    </source>
</evidence>
<reference evidence="9" key="1">
    <citation type="journal article" date="2023" name="Nat. Commun.">
        <title>Diploid and tetraploid genomes of Acorus and the evolution of monocots.</title>
        <authorList>
            <person name="Ma L."/>
            <person name="Liu K.W."/>
            <person name="Li Z."/>
            <person name="Hsiao Y.Y."/>
            <person name="Qi Y."/>
            <person name="Fu T."/>
            <person name="Tang G.D."/>
            <person name="Zhang D."/>
            <person name="Sun W.H."/>
            <person name="Liu D.K."/>
            <person name="Li Y."/>
            <person name="Chen G.Z."/>
            <person name="Liu X.D."/>
            <person name="Liao X.Y."/>
            <person name="Jiang Y.T."/>
            <person name="Yu X."/>
            <person name="Hao Y."/>
            <person name="Huang J."/>
            <person name="Zhao X.W."/>
            <person name="Ke S."/>
            <person name="Chen Y.Y."/>
            <person name="Wu W.L."/>
            <person name="Hsu J.L."/>
            <person name="Lin Y.F."/>
            <person name="Huang M.D."/>
            <person name="Li C.Y."/>
            <person name="Huang L."/>
            <person name="Wang Z.W."/>
            <person name="Zhao X."/>
            <person name="Zhong W.Y."/>
            <person name="Peng D.H."/>
            <person name="Ahmad S."/>
            <person name="Lan S."/>
            <person name="Zhang J.S."/>
            <person name="Tsai W.C."/>
            <person name="Van de Peer Y."/>
            <person name="Liu Z.J."/>
        </authorList>
    </citation>
    <scope>NUCLEOTIDE SEQUENCE</scope>
    <source>
        <strain evidence="9">SCP</strain>
    </source>
</reference>
<dbReference type="PANTHER" id="PTHR11706:SF77">
    <property type="entry name" value="METAL TRANSPORTER NRAMP5"/>
    <property type="match status" value="1"/>
</dbReference>
<accession>A0AAV9BDZ4</accession>
<comment type="similarity">
    <text evidence="2">Belongs to the NRAMP (TC 2.A.55) family.</text>
</comment>
<dbReference type="Pfam" id="PF01566">
    <property type="entry name" value="Nramp"/>
    <property type="match status" value="1"/>
</dbReference>
<dbReference type="PANTHER" id="PTHR11706">
    <property type="entry name" value="SOLUTE CARRIER PROTEIN FAMILY 11 MEMBER"/>
    <property type="match status" value="1"/>
</dbReference>
<keyword evidence="4 8" id="KW-0812">Transmembrane</keyword>
<evidence type="ECO:0000313" key="10">
    <source>
        <dbReference type="Proteomes" id="UP001179952"/>
    </source>
</evidence>
<evidence type="ECO:0000256" key="3">
    <source>
        <dbReference type="ARBA" id="ARBA00022448"/>
    </source>
</evidence>
<dbReference type="InterPro" id="IPR001046">
    <property type="entry name" value="NRAMP_fam"/>
</dbReference>
<name>A0AAV9BDZ4_ACOGR</name>
<dbReference type="EMBL" id="JAUJYN010000003">
    <property type="protein sequence ID" value="KAK1274934.1"/>
    <property type="molecule type" value="Genomic_DNA"/>
</dbReference>
<gene>
    <name evidence="9" type="ORF">QJS04_geneDACA001858</name>
</gene>
<feature type="transmembrane region" description="Helical" evidence="8">
    <location>
        <begin position="116"/>
        <end position="137"/>
    </location>
</feature>
<proteinExistence type="inferred from homology"/>
<reference evidence="9" key="2">
    <citation type="submission" date="2023-06" db="EMBL/GenBank/DDBJ databases">
        <authorList>
            <person name="Ma L."/>
            <person name="Liu K.-W."/>
            <person name="Li Z."/>
            <person name="Hsiao Y.-Y."/>
            <person name="Qi Y."/>
            <person name="Fu T."/>
            <person name="Tang G."/>
            <person name="Zhang D."/>
            <person name="Sun W.-H."/>
            <person name="Liu D.-K."/>
            <person name="Li Y."/>
            <person name="Chen G.-Z."/>
            <person name="Liu X.-D."/>
            <person name="Liao X.-Y."/>
            <person name="Jiang Y.-T."/>
            <person name="Yu X."/>
            <person name="Hao Y."/>
            <person name="Huang J."/>
            <person name="Zhao X.-W."/>
            <person name="Ke S."/>
            <person name="Chen Y.-Y."/>
            <person name="Wu W.-L."/>
            <person name="Hsu J.-L."/>
            <person name="Lin Y.-F."/>
            <person name="Huang M.-D."/>
            <person name="Li C.-Y."/>
            <person name="Huang L."/>
            <person name="Wang Z.-W."/>
            <person name="Zhao X."/>
            <person name="Zhong W.-Y."/>
            <person name="Peng D.-H."/>
            <person name="Ahmad S."/>
            <person name="Lan S."/>
            <person name="Zhang J.-S."/>
            <person name="Tsai W.-C."/>
            <person name="Van De Peer Y."/>
            <person name="Liu Z.-J."/>
        </authorList>
    </citation>
    <scope>NUCLEOTIDE SEQUENCE</scope>
    <source>
        <strain evidence="9">SCP</strain>
        <tissue evidence="9">Leaves</tissue>
    </source>
</reference>
<dbReference type="GO" id="GO:0005384">
    <property type="term" value="F:manganese ion transmembrane transporter activity"/>
    <property type="evidence" value="ECO:0007669"/>
    <property type="project" value="TreeGrafter"/>
</dbReference>
<dbReference type="GO" id="GO:0005886">
    <property type="term" value="C:plasma membrane"/>
    <property type="evidence" value="ECO:0007669"/>
    <property type="project" value="TreeGrafter"/>
</dbReference>
<sequence length="238" mass="26027">MVAPDAIVIVVGPAAGPSIRESLAESSRAGKIATLENEPKYQISRDEDMEKPGWRRFTDHLGPGFLVSLVYLDPGNWKHLAELCKAEYPKFVKYCFWLLAEVVVIAADIPEVIGTAFALNILFHIPVWGGVLITGLSTNAKGYYRFWKVELLISVLVFIMAGCYFAELRYLKPPTSLVIRGLFIPKLKGQGATADAIALLGALVMPHNLFLHSALVLSRKTPPSVKGINSGATTDFAE</sequence>
<organism evidence="9 10">
    <name type="scientific">Acorus gramineus</name>
    <name type="common">Dwarf sweet flag</name>
    <dbReference type="NCBI Taxonomy" id="55184"/>
    <lineage>
        <taxon>Eukaryota</taxon>
        <taxon>Viridiplantae</taxon>
        <taxon>Streptophyta</taxon>
        <taxon>Embryophyta</taxon>
        <taxon>Tracheophyta</taxon>
        <taxon>Spermatophyta</taxon>
        <taxon>Magnoliopsida</taxon>
        <taxon>Liliopsida</taxon>
        <taxon>Acoraceae</taxon>
        <taxon>Acorus</taxon>
    </lineage>
</organism>
<dbReference type="AlphaFoldDB" id="A0AAV9BDZ4"/>
<keyword evidence="5 8" id="KW-1133">Transmembrane helix</keyword>
<comment type="caution">
    <text evidence="9">The sequence shown here is derived from an EMBL/GenBank/DDBJ whole genome shotgun (WGS) entry which is preliminary data.</text>
</comment>
<comment type="subcellular location">
    <subcellularLocation>
        <location evidence="1">Membrane</location>
        <topology evidence="1">Multi-pass membrane protein</topology>
    </subcellularLocation>
</comment>
<dbReference type="GO" id="GO:0034755">
    <property type="term" value="P:iron ion transmembrane transport"/>
    <property type="evidence" value="ECO:0007669"/>
    <property type="project" value="TreeGrafter"/>
</dbReference>
<keyword evidence="10" id="KW-1185">Reference proteome</keyword>
<dbReference type="Proteomes" id="UP001179952">
    <property type="component" value="Unassembled WGS sequence"/>
</dbReference>
<evidence type="ECO:0000256" key="1">
    <source>
        <dbReference type="ARBA" id="ARBA00004141"/>
    </source>
</evidence>
<keyword evidence="6" id="KW-0406">Ion transport</keyword>
<dbReference type="PRINTS" id="PR00447">
    <property type="entry name" value="NATRESASSCMP"/>
</dbReference>